<dbReference type="HOGENOM" id="CLU_604909_0_0_1"/>
<evidence type="ECO:0000256" key="2">
    <source>
        <dbReference type="SAM" id="Phobius"/>
    </source>
</evidence>
<evidence type="ECO:0000259" key="4">
    <source>
        <dbReference type="Pfam" id="PF14703"/>
    </source>
</evidence>
<dbReference type="OMA" id="ARFCAIN"/>
<dbReference type="EMBL" id="AFYH01166683">
    <property type="status" value="NOT_ANNOTATED_CDS"/>
    <property type="molecule type" value="Genomic_DNA"/>
</dbReference>
<dbReference type="Pfam" id="PF14703">
    <property type="entry name" value="PHM7_cyt"/>
    <property type="match status" value="1"/>
</dbReference>
<evidence type="ECO:0000313" key="5">
    <source>
        <dbReference type="Ensembl" id="ENSLACP00000004652.1"/>
    </source>
</evidence>
<organism evidence="5 6">
    <name type="scientific">Latimeria chalumnae</name>
    <name type="common">Coelacanth</name>
    <dbReference type="NCBI Taxonomy" id="7897"/>
    <lineage>
        <taxon>Eukaryota</taxon>
        <taxon>Metazoa</taxon>
        <taxon>Chordata</taxon>
        <taxon>Craniata</taxon>
        <taxon>Vertebrata</taxon>
        <taxon>Euteleostomi</taxon>
        <taxon>Coelacanthiformes</taxon>
        <taxon>Coelacanthidae</taxon>
        <taxon>Latimeria</taxon>
    </lineage>
</organism>
<dbReference type="PANTHER" id="PTHR13018">
    <property type="entry name" value="PROBABLE MEMBRANE PROTEIN DUF221-RELATED"/>
    <property type="match status" value="1"/>
</dbReference>
<dbReference type="Proteomes" id="UP000008672">
    <property type="component" value="Unassembled WGS sequence"/>
</dbReference>
<keyword evidence="2" id="KW-0472">Membrane</keyword>
<name>H3A4T1_LATCH</name>
<keyword evidence="2" id="KW-0812">Transmembrane</keyword>
<dbReference type="eggNOG" id="KOG1134">
    <property type="taxonomic scope" value="Eukaryota"/>
</dbReference>
<dbReference type="InParanoid" id="H3A4T1"/>
<comment type="catalytic activity">
    <reaction evidence="1">
        <text>Ca(2+)(in) = Ca(2+)(out)</text>
        <dbReference type="Rhea" id="RHEA:29671"/>
        <dbReference type="ChEBI" id="CHEBI:29108"/>
    </reaction>
</comment>
<feature type="domain" description="CSC1/OSCA1-like 7TM region" evidence="3">
    <location>
        <begin position="269"/>
        <end position="445"/>
    </location>
</feature>
<dbReference type="InterPro" id="IPR027815">
    <property type="entry name" value="CSC1/OSCA1-like_cyt"/>
</dbReference>
<reference evidence="5" key="3">
    <citation type="submission" date="2025-09" db="UniProtKB">
        <authorList>
            <consortium name="Ensembl"/>
        </authorList>
    </citation>
    <scope>IDENTIFICATION</scope>
</reference>
<feature type="transmembrane region" description="Helical" evidence="2">
    <location>
        <begin position="43"/>
        <end position="62"/>
    </location>
</feature>
<accession>H3A4T1</accession>
<dbReference type="InterPro" id="IPR012677">
    <property type="entry name" value="Nucleotide-bd_a/b_plait_sf"/>
</dbReference>
<evidence type="ECO:0000259" key="3">
    <source>
        <dbReference type="Pfam" id="PF02714"/>
    </source>
</evidence>
<keyword evidence="2" id="KW-1133">Transmembrane helix</keyword>
<dbReference type="Bgee" id="ENSLACG00000004141">
    <property type="expression patterns" value="Expressed in chordate pharynx and 1 other cell type or tissue"/>
</dbReference>
<protein>
    <submittedName>
        <fullName evidence="5">Transmembrane protein 63A</fullName>
    </submittedName>
</protein>
<feature type="transmembrane region" description="Helical" evidence="2">
    <location>
        <begin position="308"/>
        <end position="331"/>
    </location>
</feature>
<dbReference type="AlphaFoldDB" id="H3A4T1"/>
<dbReference type="GO" id="GO:0005886">
    <property type="term" value="C:plasma membrane"/>
    <property type="evidence" value="ECO:0007669"/>
    <property type="project" value="TreeGrafter"/>
</dbReference>
<dbReference type="InterPro" id="IPR003864">
    <property type="entry name" value="CSC1/OSCA1-like_7TM"/>
</dbReference>
<gene>
    <name evidence="5" type="primary">TMEM63A</name>
</gene>
<feature type="transmembrane region" description="Helical" evidence="2">
    <location>
        <begin position="352"/>
        <end position="379"/>
    </location>
</feature>
<sequence length="453" mass="53014">VLPPPNRSTCCDPQVICIRYLQCSASALFHIIFPHVDAESSHLLWLHTVFAVVYLILTVLIMRHHTSKMKYKEDDTVKRTLFITGLSKGAKDDILKAYFTEAYPWCNVLEVELCYDVATLMLLDKKRKRTEKILELYTNFSKRNKKNIRINPKPCGQFCCCEFRTCEKVDAIEYYTEVKDKLLQEYEQEKQLIHEKPLGMAFVLFENDSMSTKIQKDFSACKCLAAPQSSEYSKRLHVTDWTVTYAPHPKNIYWQNLSLQGLMWWARFCAINFVLFILLFFLTTPSIIITTMDKFNVTKPIYYLNSPIISQFFPTLLLWSFSALLPTLVYYSTQFESHWTKSAENRTTMHKLYIFLIFMVLILPSLGLTSLDVFFRWLFDRKFLDKGTVRFDCVFLPDQGAFFVNYVIASAFIGNGMELLRLPELLLYTVRMLTAKSSTERKQIKQVGIFFFF</sequence>
<dbReference type="Gene3D" id="3.30.70.330">
    <property type="match status" value="1"/>
</dbReference>
<reference evidence="5" key="2">
    <citation type="submission" date="2025-08" db="UniProtKB">
        <authorList>
            <consortium name="Ensembl"/>
        </authorList>
    </citation>
    <scope>IDENTIFICATION</scope>
</reference>
<dbReference type="GeneTree" id="ENSGT00940000159576"/>
<dbReference type="EMBL" id="AFYH01166682">
    <property type="status" value="NOT_ANNOTATED_CDS"/>
    <property type="molecule type" value="Genomic_DNA"/>
</dbReference>
<proteinExistence type="predicted"/>
<dbReference type="PANTHER" id="PTHR13018:SF24">
    <property type="entry name" value="CSC1-LIKE PROTEIN 1"/>
    <property type="match status" value="1"/>
</dbReference>
<dbReference type="GO" id="GO:0005227">
    <property type="term" value="F:calcium-activated cation channel activity"/>
    <property type="evidence" value="ECO:0007669"/>
    <property type="project" value="InterPro"/>
</dbReference>
<keyword evidence="6" id="KW-1185">Reference proteome</keyword>
<dbReference type="STRING" id="7897.ENSLACP00000004652"/>
<dbReference type="Pfam" id="PF02714">
    <property type="entry name" value="RSN1_7TM"/>
    <property type="match status" value="1"/>
</dbReference>
<evidence type="ECO:0000256" key="1">
    <source>
        <dbReference type="ARBA" id="ARBA00036634"/>
    </source>
</evidence>
<reference evidence="6" key="1">
    <citation type="submission" date="2011-08" db="EMBL/GenBank/DDBJ databases">
        <title>The draft genome of Latimeria chalumnae.</title>
        <authorList>
            <person name="Di Palma F."/>
            <person name="Alfoldi J."/>
            <person name="Johnson J."/>
            <person name="Berlin A."/>
            <person name="Gnerre S."/>
            <person name="Jaffe D."/>
            <person name="MacCallum I."/>
            <person name="Young S."/>
            <person name="Walker B.J."/>
            <person name="Lander E."/>
            <person name="Lindblad-Toh K."/>
        </authorList>
    </citation>
    <scope>NUCLEOTIDE SEQUENCE [LARGE SCALE GENOMIC DNA]</scope>
    <source>
        <strain evidence="6">Wild caught</strain>
    </source>
</reference>
<feature type="transmembrane region" description="Helical" evidence="2">
    <location>
        <begin position="264"/>
        <end position="288"/>
    </location>
</feature>
<evidence type="ECO:0000313" key="6">
    <source>
        <dbReference type="Proteomes" id="UP000008672"/>
    </source>
</evidence>
<dbReference type="InterPro" id="IPR045122">
    <property type="entry name" value="Csc1-like"/>
</dbReference>
<dbReference type="EMBL" id="AFYH01166684">
    <property type="status" value="NOT_ANNOTATED_CDS"/>
    <property type="molecule type" value="Genomic_DNA"/>
</dbReference>
<dbReference type="Ensembl" id="ENSLACT00000004691.1">
    <property type="protein sequence ID" value="ENSLACP00000004652.1"/>
    <property type="gene ID" value="ENSLACG00000004141.1"/>
</dbReference>
<feature type="transmembrane region" description="Helical" evidence="2">
    <location>
        <begin position="399"/>
        <end position="422"/>
    </location>
</feature>
<dbReference type="EMBL" id="AFYH01166685">
    <property type="status" value="NOT_ANNOTATED_CDS"/>
    <property type="molecule type" value="Genomic_DNA"/>
</dbReference>
<feature type="domain" description="CSC1/OSCA1-like cytosolic" evidence="4">
    <location>
        <begin position="78"/>
        <end position="256"/>
    </location>
</feature>